<gene>
    <name evidence="1" type="ORF">DY000_02052905</name>
</gene>
<name>A0ABQ7AAZ1_BRACR</name>
<organism evidence="1 2">
    <name type="scientific">Brassica cretica</name>
    <name type="common">Mustard</name>
    <dbReference type="NCBI Taxonomy" id="69181"/>
    <lineage>
        <taxon>Eukaryota</taxon>
        <taxon>Viridiplantae</taxon>
        <taxon>Streptophyta</taxon>
        <taxon>Embryophyta</taxon>
        <taxon>Tracheophyta</taxon>
        <taxon>Spermatophyta</taxon>
        <taxon>Magnoliopsida</taxon>
        <taxon>eudicotyledons</taxon>
        <taxon>Gunneridae</taxon>
        <taxon>Pentapetalae</taxon>
        <taxon>rosids</taxon>
        <taxon>malvids</taxon>
        <taxon>Brassicales</taxon>
        <taxon>Brassicaceae</taxon>
        <taxon>Brassiceae</taxon>
        <taxon>Brassica</taxon>
    </lineage>
</organism>
<proteinExistence type="predicted"/>
<keyword evidence="2" id="KW-1185">Reference proteome</keyword>
<dbReference type="Proteomes" id="UP000266723">
    <property type="component" value="Unassembled WGS sequence"/>
</dbReference>
<reference evidence="1 2" key="1">
    <citation type="journal article" date="2020" name="BMC Genomics">
        <title>Intraspecific diversification of the crop wild relative Brassica cretica Lam. using demographic model selection.</title>
        <authorList>
            <person name="Kioukis A."/>
            <person name="Michalopoulou V.A."/>
            <person name="Briers L."/>
            <person name="Pirintsos S."/>
            <person name="Studholme D.J."/>
            <person name="Pavlidis P."/>
            <person name="Sarris P.F."/>
        </authorList>
    </citation>
    <scope>NUCLEOTIDE SEQUENCE [LARGE SCALE GENOMIC DNA]</scope>
    <source>
        <strain evidence="2">cv. PFS-1207/04</strain>
    </source>
</reference>
<protein>
    <submittedName>
        <fullName evidence="1">Uncharacterized protein</fullName>
    </submittedName>
</protein>
<sequence>MTKWKDLGPAKSTRNCRTTRSIKVTVPGSCPIELEDILKSSTKGNECSLDYGPHPIDIERGPFPKDKTRCRTEPIQPPEHEALQNSGLQRRFNRNYEFLCDVLQYFRVVRKRTSLSFFLKKEWEESWSSLDYYLLQNLSCLESGRSFSSQYLITGHISKKSDILTEVNRLLASAMCHSDPTNMWLCATEVMRQEDGSYSSLKYESKIKNSCFRVGQHITYNRFQQIQVIFTSQTYESCHPSTSKARILNLSRSINLNKPQAWEYPLVAGLPLENNSPPGSDTAQA</sequence>
<evidence type="ECO:0000313" key="1">
    <source>
        <dbReference type="EMBL" id="KAF3494840.1"/>
    </source>
</evidence>
<dbReference type="EMBL" id="QGKV02002055">
    <property type="protein sequence ID" value="KAF3494840.1"/>
    <property type="molecule type" value="Genomic_DNA"/>
</dbReference>
<accession>A0ABQ7AAZ1</accession>
<evidence type="ECO:0000313" key="2">
    <source>
        <dbReference type="Proteomes" id="UP000266723"/>
    </source>
</evidence>
<comment type="caution">
    <text evidence="1">The sequence shown here is derived from an EMBL/GenBank/DDBJ whole genome shotgun (WGS) entry which is preliminary data.</text>
</comment>